<dbReference type="PROSITE" id="PS00073">
    <property type="entry name" value="ACYL_COA_DH_2"/>
    <property type="match status" value="1"/>
</dbReference>
<evidence type="ECO:0000256" key="2">
    <source>
        <dbReference type="ARBA" id="ARBA00009347"/>
    </source>
</evidence>
<comment type="similarity">
    <text evidence="2 5">Belongs to the acyl-CoA dehydrogenase family.</text>
</comment>
<keyword evidence="5" id="KW-0560">Oxidoreductase</keyword>
<evidence type="ECO:0000313" key="10">
    <source>
        <dbReference type="Proteomes" id="UP001206692"/>
    </source>
</evidence>
<gene>
    <name evidence="9" type="ORF">NE675_05465</name>
</gene>
<sequence>MGYILNKDQQDLVALARDFAEKKVAPFVHELDEAKEPGQKLLDIYQEAVDIGFCGLEIPEEYGGMGQDYYTVAAVYEELSKVDAGVATAIAASGLGLKPVLQHGNDAQKKLYAEYLTGEKGSGFCAFCLTEANAGSDAAAGTTVAVKQGDEYVINGTKCFITNGGVASVYTVFAITDKSKGVKGISAFIVERDRPGVSVGKEEDKMGIRLSNTTEVIFQDVHIPADHLIGEEGKGFVYAMQTLDLARPMVASLAVGIAQRAINEAVKYAKERVTFGKPIIKHEVISFKLADMDMKTEVARSAIINFLNTYYAEPKRSYTREAAIAKCFAGDISVEVALEAVQILGGFGYSREYPVEKLVRDAKIMQIYEGTNEVQRMVIAGFVAAQK</sequence>
<dbReference type="SUPFAM" id="SSF47203">
    <property type="entry name" value="Acyl-CoA dehydrogenase C-terminal domain-like"/>
    <property type="match status" value="1"/>
</dbReference>
<dbReference type="PROSITE" id="PS00072">
    <property type="entry name" value="ACYL_COA_DH_1"/>
    <property type="match status" value="1"/>
</dbReference>
<dbReference type="EMBL" id="JANGEW010000008">
    <property type="protein sequence ID" value="MCQ5342479.1"/>
    <property type="molecule type" value="Genomic_DNA"/>
</dbReference>
<protein>
    <submittedName>
        <fullName evidence="9">Acyl-CoA dehydrogenase family protein</fullName>
    </submittedName>
</protein>
<feature type="domain" description="Acyl-CoA dehydrogenase/oxidase C-terminal" evidence="6">
    <location>
        <begin position="233"/>
        <end position="380"/>
    </location>
</feature>
<dbReference type="PANTHER" id="PTHR43884">
    <property type="entry name" value="ACYL-COA DEHYDROGENASE"/>
    <property type="match status" value="1"/>
</dbReference>
<dbReference type="PIRSF" id="PIRSF016578">
    <property type="entry name" value="HsaA"/>
    <property type="match status" value="1"/>
</dbReference>
<dbReference type="Gene3D" id="1.20.140.10">
    <property type="entry name" value="Butyryl-CoA Dehydrogenase, subunit A, domain 3"/>
    <property type="match status" value="1"/>
</dbReference>
<dbReference type="InterPro" id="IPR037069">
    <property type="entry name" value="AcylCoA_DH/ox_N_sf"/>
</dbReference>
<dbReference type="InterPro" id="IPR006089">
    <property type="entry name" value="Acyl-CoA_DH_CS"/>
</dbReference>
<proteinExistence type="inferred from homology"/>
<evidence type="ECO:0000256" key="5">
    <source>
        <dbReference type="RuleBase" id="RU362125"/>
    </source>
</evidence>
<dbReference type="Pfam" id="PF02771">
    <property type="entry name" value="Acyl-CoA_dh_N"/>
    <property type="match status" value="1"/>
</dbReference>
<evidence type="ECO:0000256" key="1">
    <source>
        <dbReference type="ARBA" id="ARBA00001974"/>
    </source>
</evidence>
<dbReference type="Gene3D" id="2.40.110.10">
    <property type="entry name" value="Butyryl-CoA Dehydrogenase, subunit A, domain 2"/>
    <property type="match status" value="1"/>
</dbReference>
<dbReference type="PANTHER" id="PTHR43884:SF12">
    <property type="entry name" value="ISOVALERYL-COA DEHYDROGENASE, MITOCHONDRIAL-RELATED"/>
    <property type="match status" value="1"/>
</dbReference>
<dbReference type="InterPro" id="IPR009075">
    <property type="entry name" value="AcylCo_DH/oxidase_C"/>
</dbReference>
<dbReference type="Gene3D" id="1.10.540.10">
    <property type="entry name" value="Acyl-CoA dehydrogenase/oxidase, N-terminal domain"/>
    <property type="match status" value="1"/>
</dbReference>
<accession>A0ABT1SRK0</accession>
<feature type="domain" description="Acyl-CoA oxidase/dehydrogenase middle" evidence="7">
    <location>
        <begin position="126"/>
        <end position="221"/>
    </location>
</feature>
<dbReference type="SUPFAM" id="SSF56645">
    <property type="entry name" value="Acyl-CoA dehydrogenase NM domain-like"/>
    <property type="match status" value="1"/>
</dbReference>
<dbReference type="Pfam" id="PF00441">
    <property type="entry name" value="Acyl-CoA_dh_1"/>
    <property type="match status" value="1"/>
</dbReference>
<dbReference type="InterPro" id="IPR013786">
    <property type="entry name" value="AcylCoA_DH/ox_N"/>
</dbReference>
<feature type="domain" description="Acyl-CoA dehydrogenase/oxidase N-terminal" evidence="8">
    <location>
        <begin position="7"/>
        <end position="114"/>
    </location>
</feature>
<reference evidence="9 10" key="1">
    <citation type="submission" date="2022-06" db="EMBL/GenBank/DDBJ databases">
        <title>Isolation of gut microbiota from human fecal samples.</title>
        <authorList>
            <person name="Pamer E.G."/>
            <person name="Barat B."/>
            <person name="Waligurski E."/>
            <person name="Medina S."/>
            <person name="Paddock L."/>
            <person name="Mostad J."/>
        </authorList>
    </citation>
    <scope>NUCLEOTIDE SEQUENCE [LARGE SCALE GENOMIC DNA]</scope>
    <source>
        <strain evidence="9 10">DFI.1.1</strain>
    </source>
</reference>
<comment type="caution">
    <text evidence="9">The sequence shown here is derived from an EMBL/GenBank/DDBJ whole genome shotgun (WGS) entry which is preliminary data.</text>
</comment>
<dbReference type="InterPro" id="IPR006091">
    <property type="entry name" value="Acyl-CoA_Oxase/DH_mid-dom"/>
</dbReference>
<name>A0ABT1SRK0_9FIRM</name>
<keyword evidence="4 5" id="KW-0274">FAD</keyword>
<evidence type="ECO:0000313" key="9">
    <source>
        <dbReference type="EMBL" id="MCQ5342479.1"/>
    </source>
</evidence>
<dbReference type="Pfam" id="PF02770">
    <property type="entry name" value="Acyl-CoA_dh_M"/>
    <property type="match status" value="1"/>
</dbReference>
<comment type="cofactor">
    <cofactor evidence="1 5">
        <name>FAD</name>
        <dbReference type="ChEBI" id="CHEBI:57692"/>
    </cofactor>
</comment>
<evidence type="ECO:0000256" key="4">
    <source>
        <dbReference type="ARBA" id="ARBA00022827"/>
    </source>
</evidence>
<organism evidence="9 10">
    <name type="scientific">Megasphaera massiliensis</name>
    <dbReference type="NCBI Taxonomy" id="1232428"/>
    <lineage>
        <taxon>Bacteria</taxon>
        <taxon>Bacillati</taxon>
        <taxon>Bacillota</taxon>
        <taxon>Negativicutes</taxon>
        <taxon>Veillonellales</taxon>
        <taxon>Veillonellaceae</taxon>
        <taxon>Megasphaera</taxon>
    </lineage>
</organism>
<dbReference type="InterPro" id="IPR036250">
    <property type="entry name" value="AcylCo_DH-like_C"/>
</dbReference>
<dbReference type="InterPro" id="IPR009100">
    <property type="entry name" value="AcylCoA_DH/oxidase_NM_dom_sf"/>
</dbReference>
<dbReference type="RefSeq" id="WP_062412144.1">
    <property type="nucleotide sequence ID" value="NZ_JAJCIO010000005.1"/>
</dbReference>
<dbReference type="Proteomes" id="UP001206692">
    <property type="component" value="Unassembled WGS sequence"/>
</dbReference>
<dbReference type="InterPro" id="IPR046373">
    <property type="entry name" value="Acyl-CoA_Oxase/DH_mid-dom_sf"/>
</dbReference>
<evidence type="ECO:0000256" key="3">
    <source>
        <dbReference type="ARBA" id="ARBA00022630"/>
    </source>
</evidence>
<evidence type="ECO:0000259" key="8">
    <source>
        <dbReference type="Pfam" id="PF02771"/>
    </source>
</evidence>
<evidence type="ECO:0000259" key="6">
    <source>
        <dbReference type="Pfam" id="PF00441"/>
    </source>
</evidence>
<keyword evidence="10" id="KW-1185">Reference proteome</keyword>
<evidence type="ECO:0000259" key="7">
    <source>
        <dbReference type="Pfam" id="PF02770"/>
    </source>
</evidence>
<keyword evidence="3 5" id="KW-0285">Flavoprotein</keyword>